<dbReference type="PIRSF" id="PIRSF006446">
    <property type="entry name" value="Cyt_quinol_oxidase_1"/>
    <property type="match status" value="1"/>
</dbReference>
<dbReference type="GO" id="GO:0020037">
    <property type="term" value="F:heme binding"/>
    <property type="evidence" value="ECO:0007669"/>
    <property type="project" value="TreeGrafter"/>
</dbReference>
<feature type="region of interest" description="Disordered" evidence="13">
    <location>
        <begin position="488"/>
        <end position="531"/>
    </location>
</feature>
<dbReference type="PANTHER" id="PTHR30365:SF15">
    <property type="entry name" value="CYTOCHROME BD UBIQUINOL OXIDASE SUBUNIT 1"/>
    <property type="match status" value="1"/>
</dbReference>
<feature type="transmembrane region" description="Helical" evidence="12">
    <location>
        <begin position="185"/>
        <end position="205"/>
    </location>
</feature>
<keyword evidence="11 12" id="KW-0472">Membrane</keyword>
<gene>
    <name evidence="14" type="ORF">LX83_001206</name>
</gene>
<dbReference type="GO" id="GO:0005886">
    <property type="term" value="C:plasma membrane"/>
    <property type="evidence" value="ECO:0007669"/>
    <property type="project" value="UniProtKB-SubCell"/>
</dbReference>
<keyword evidence="5 12" id="KW-0349">Heme</keyword>
<feature type="transmembrane region" description="Helical" evidence="12">
    <location>
        <begin position="20"/>
        <end position="41"/>
    </location>
</feature>
<evidence type="ECO:0000256" key="9">
    <source>
        <dbReference type="ARBA" id="ARBA00022989"/>
    </source>
</evidence>
<evidence type="ECO:0000256" key="2">
    <source>
        <dbReference type="ARBA" id="ARBA00009819"/>
    </source>
</evidence>
<evidence type="ECO:0000256" key="5">
    <source>
        <dbReference type="ARBA" id="ARBA00022617"/>
    </source>
</evidence>
<comment type="similarity">
    <text evidence="2 12">Belongs to the cytochrome ubiquinol oxidase subunit 1 family.</text>
</comment>
<organism evidence="14 15">
    <name type="scientific">Goodfellowiella coeruleoviolacea</name>
    <dbReference type="NCBI Taxonomy" id="334858"/>
    <lineage>
        <taxon>Bacteria</taxon>
        <taxon>Bacillati</taxon>
        <taxon>Actinomycetota</taxon>
        <taxon>Actinomycetes</taxon>
        <taxon>Pseudonocardiales</taxon>
        <taxon>Pseudonocardiaceae</taxon>
        <taxon>Goodfellowiella</taxon>
    </lineage>
</organism>
<dbReference type="RefSeq" id="WP_253767972.1">
    <property type="nucleotide sequence ID" value="NZ_JAMTCK010000003.1"/>
</dbReference>
<evidence type="ECO:0000256" key="8">
    <source>
        <dbReference type="ARBA" id="ARBA00022982"/>
    </source>
</evidence>
<evidence type="ECO:0000256" key="7">
    <source>
        <dbReference type="ARBA" id="ARBA00022723"/>
    </source>
</evidence>
<evidence type="ECO:0000256" key="11">
    <source>
        <dbReference type="ARBA" id="ARBA00023136"/>
    </source>
</evidence>
<keyword evidence="4 12" id="KW-1003">Cell membrane</keyword>
<dbReference type="PANTHER" id="PTHR30365">
    <property type="entry name" value="CYTOCHROME D UBIQUINOL OXIDASE"/>
    <property type="match status" value="1"/>
</dbReference>
<keyword evidence="7 12" id="KW-0479">Metal-binding</keyword>
<reference evidence="14" key="1">
    <citation type="submission" date="2022-06" db="EMBL/GenBank/DDBJ databases">
        <title>Genomic Encyclopedia of Archaeal and Bacterial Type Strains, Phase II (KMG-II): from individual species to whole genera.</title>
        <authorList>
            <person name="Goeker M."/>
        </authorList>
    </citation>
    <scope>NUCLEOTIDE SEQUENCE</scope>
    <source>
        <strain evidence="14">DSM 43935</strain>
    </source>
</reference>
<accession>A0AAE3G9X1</accession>
<keyword evidence="10 12" id="KW-0408">Iron</keyword>
<dbReference type="AlphaFoldDB" id="A0AAE3G9X1"/>
<dbReference type="GO" id="GO:0009055">
    <property type="term" value="F:electron transfer activity"/>
    <property type="evidence" value="ECO:0007669"/>
    <property type="project" value="UniProtKB-UniRule"/>
</dbReference>
<dbReference type="EMBL" id="JAMTCK010000003">
    <property type="protein sequence ID" value="MCP2164366.1"/>
    <property type="molecule type" value="Genomic_DNA"/>
</dbReference>
<keyword evidence="9 12" id="KW-1133">Transmembrane helix</keyword>
<feature type="transmembrane region" description="Helical" evidence="12">
    <location>
        <begin position="392"/>
        <end position="413"/>
    </location>
</feature>
<feature type="transmembrane region" description="Helical" evidence="12">
    <location>
        <begin position="358"/>
        <end position="380"/>
    </location>
</feature>
<protein>
    <submittedName>
        <fullName evidence="14">Cytochrome bd-I ubiquinol oxidase subunit 1 apoprotein</fullName>
    </submittedName>
</protein>
<name>A0AAE3G9X1_9PSEU</name>
<feature type="transmembrane region" description="Helical" evidence="12">
    <location>
        <begin position="127"/>
        <end position="150"/>
    </location>
</feature>
<evidence type="ECO:0000256" key="13">
    <source>
        <dbReference type="SAM" id="MobiDB-lite"/>
    </source>
</evidence>
<dbReference type="Pfam" id="PF01654">
    <property type="entry name" value="Cyt_bd_oxida_I"/>
    <property type="match status" value="1"/>
</dbReference>
<evidence type="ECO:0000256" key="1">
    <source>
        <dbReference type="ARBA" id="ARBA00004651"/>
    </source>
</evidence>
<comment type="subcellular location">
    <subcellularLocation>
        <location evidence="1">Cell membrane</location>
        <topology evidence="1">Multi-pass membrane protein</topology>
    </subcellularLocation>
</comment>
<evidence type="ECO:0000256" key="4">
    <source>
        <dbReference type="ARBA" id="ARBA00022475"/>
    </source>
</evidence>
<feature type="transmembrane region" description="Helical" evidence="12">
    <location>
        <begin position="225"/>
        <end position="246"/>
    </location>
</feature>
<keyword evidence="8 12" id="KW-0249">Electron transport</keyword>
<dbReference type="InterPro" id="IPR002585">
    <property type="entry name" value="Cyt-d_ubiquinol_oxidase_su_1"/>
</dbReference>
<keyword evidence="6 12" id="KW-0812">Transmembrane</keyword>
<feature type="transmembrane region" description="Helical" evidence="12">
    <location>
        <begin position="433"/>
        <end position="466"/>
    </location>
</feature>
<evidence type="ECO:0000256" key="3">
    <source>
        <dbReference type="ARBA" id="ARBA00022448"/>
    </source>
</evidence>
<dbReference type="GO" id="GO:0046872">
    <property type="term" value="F:metal ion binding"/>
    <property type="evidence" value="ECO:0007669"/>
    <property type="project" value="UniProtKB-UniRule"/>
</dbReference>
<evidence type="ECO:0000313" key="14">
    <source>
        <dbReference type="EMBL" id="MCP2164366.1"/>
    </source>
</evidence>
<keyword evidence="15" id="KW-1185">Reference proteome</keyword>
<dbReference type="GO" id="GO:0019646">
    <property type="term" value="P:aerobic electron transport chain"/>
    <property type="evidence" value="ECO:0007669"/>
    <property type="project" value="InterPro"/>
</dbReference>
<comment type="caution">
    <text evidence="14">The sequence shown here is derived from an EMBL/GenBank/DDBJ whole genome shotgun (WGS) entry which is preliminary data.</text>
</comment>
<evidence type="ECO:0000313" key="15">
    <source>
        <dbReference type="Proteomes" id="UP001206128"/>
    </source>
</evidence>
<dbReference type="Proteomes" id="UP001206128">
    <property type="component" value="Unassembled WGS sequence"/>
</dbReference>
<evidence type="ECO:0000256" key="12">
    <source>
        <dbReference type="PIRNR" id="PIRNR006446"/>
    </source>
</evidence>
<feature type="transmembrane region" description="Helical" evidence="12">
    <location>
        <begin position="91"/>
        <end position="115"/>
    </location>
</feature>
<sequence>MDVLDVARWQFGITTVYHFLMVPLTIGLALLVAGMQTAWYRTGKPRYLAMTKFWGKLMMINFAMGVVTGIVQEFQFGMTWSAYSRFVGDVFGAPLAMEGLVAFFVESTFLGLWIFGWDRLSRRVHLACVWAFSLATAASAYFILAANSWMQHPVGVELVDGRPRLTSIWAVLGNNTVLAAFPHTLAGAFAVAATLLVGVSAWHLWHKHRDRQEERDAADPADRAVWQASLRLGGWVGVLAFAAVAISGDAQGKLMFEQQPMKMAAAEALCHTEAPASFSVFAYGDVSRSDCENVKSINLPALLSFLAHSDFTTEVKGVQDLIPEYQAKYGTHYPVDERLGALSGQPIDYVPVLPVTYWGFRLMIGFGAVAAGAGVLALWLTRRGRIPRSRWFPRLALASIATPFLANSVGWIFTEMGRQPFVVVPNPSGVDGVWMYTATAVSNLSVGEVLTSLITLTLVYGVLAGVEVFLLRRYARAGVAGVMPAGAGGATGGGDANDRDADDGDADDRDGTGGRGGADRAKADDVLSFAY</sequence>
<feature type="transmembrane region" description="Helical" evidence="12">
    <location>
        <begin position="53"/>
        <end position="71"/>
    </location>
</feature>
<keyword evidence="3 12" id="KW-0813">Transport</keyword>
<proteinExistence type="inferred from homology"/>
<dbReference type="GO" id="GO:0070069">
    <property type="term" value="C:cytochrome complex"/>
    <property type="evidence" value="ECO:0007669"/>
    <property type="project" value="UniProtKB-UniRule"/>
</dbReference>
<evidence type="ECO:0000256" key="10">
    <source>
        <dbReference type="ARBA" id="ARBA00023004"/>
    </source>
</evidence>
<evidence type="ECO:0000256" key="6">
    <source>
        <dbReference type="ARBA" id="ARBA00022692"/>
    </source>
</evidence>
<feature type="compositionally biased region" description="Basic and acidic residues" evidence="13">
    <location>
        <begin position="509"/>
        <end position="525"/>
    </location>
</feature>
<dbReference type="GO" id="GO:0016682">
    <property type="term" value="F:oxidoreductase activity, acting on diphenols and related substances as donors, oxygen as acceptor"/>
    <property type="evidence" value="ECO:0007669"/>
    <property type="project" value="TreeGrafter"/>
</dbReference>